<organism evidence="2 3">
    <name type="scientific">Streptomyces asoensis</name>
    <dbReference type="NCBI Taxonomy" id="249586"/>
    <lineage>
        <taxon>Bacteria</taxon>
        <taxon>Bacillati</taxon>
        <taxon>Actinomycetota</taxon>
        <taxon>Actinomycetes</taxon>
        <taxon>Kitasatosporales</taxon>
        <taxon>Streptomycetaceae</taxon>
        <taxon>Streptomyces</taxon>
    </lineage>
</organism>
<proteinExistence type="predicted"/>
<gene>
    <name evidence="2" type="ORF">G9272_16860</name>
</gene>
<keyword evidence="3" id="KW-1185">Reference proteome</keyword>
<name>A0A6M4WN09_9ACTN</name>
<feature type="compositionally biased region" description="Low complexity" evidence="1">
    <location>
        <begin position="33"/>
        <end position="43"/>
    </location>
</feature>
<feature type="compositionally biased region" description="Basic and acidic residues" evidence="1">
    <location>
        <begin position="48"/>
        <end position="57"/>
    </location>
</feature>
<evidence type="ECO:0000313" key="2">
    <source>
        <dbReference type="EMBL" id="QJT01774.1"/>
    </source>
</evidence>
<sequence length="63" mass="6697">MGLFSGRAKSARAYPAAGTTVTGPVGRFLRSKTTGARAAGRAAQSWEDADRANERQRRGPYAN</sequence>
<protein>
    <submittedName>
        <fullName evidence="2">Uncharacterized protein</fullName>
    </submittedName>
</protein>
<dbReference type="AlphaFoldDB" id="A0A6M4WN09"/>
<dbReference type="EMBL" id="CP049838">
    <property type="protein sequence ID" value="QJT01774.1"/>
    <property type="molecule type" value="Genomic_DNA"/>
</dbReference>
<dbReference type="RefSeq" id="WP_171397328.1">
    <property type="nucleotide sequence ID" value="NZ_CP049838.1"/>
</dbReference>
<accession>A0A6M4WN09</accession>
<evidence type="ECO:0000256" key="1">
    <source>
        <dbReference type="SAM" id="MobiDB-lite"/>
    </source>
</evidence>
<dbReference type="Proteomes" id="UP000502665">
    <property type="component" value="Chromosome"/>
</dbReference>
<reference evidence="2" key="1">
    <citation type="submission" date="2020-03" db="EMBL/GenBank/DDBJ databases">
        <title>Molecular networking-based the target discovery of potent antiproliferative macrolactams: 5/6/7/16 polycyclic ansamycins and glycosylated trienomycin from Streptomyces cacaoi subsp. asoensis.</title>
        <authorList>
            <person name="Liu L.-L."/>
        </authorList>
    </citation>
    <scope>NUCLEOTIDE SEQUENCE [LARGE SCALE GENOMIC DNA]</scope>
    <source>
        <strain evidence="2">H2S5</strain>
    </source>
</reference>
<evidence type="ECO:0000313" key="3">
    <source>
        <dbReference type="Proteomes" id="UP000502665"/>
    </source>
</evidence>
<feature type="region of interest" description="Disordered" evidence="1">
    <location>
        <begin position="1"/>
        <end position="63"/>
    </location>
</feature>